<sequence length="336" mass="37426">MQQNGDLMADTFHDSTHQTICYVDGFCVRDLERSPQTSISLISNEVIQSCKQGDSIVSQYYTRLQIILKELSSYKTVLVCTCKSPCTCGLLTKIQQERNDDSVIKFLCGLNDEFSQVRSQIILMEPMPTLPKTFSLDPQNKTFNTSRGAFSSRGRGCATKFGGRAKYCDHCKRTNHTSDNCWIKYGLPQGYKHNIKPDSAPSNPFAHLTDGVSLTPNDSTADKTQIQCNFTQEQYDVILGLLKQSQPLTPRMANINQCIPQSSTSFALPTSHNSFGDLSLATCLTHLIMGGHTRLSLVTRPEPWSLIPLFGERWVELKRAELTGGTQLLAVNKVVT</sequence>
<reference evidence="1 2" key="1">
    <citation type="journal article" date="2023" name="Life. Sci Alliance">
        <title>Evolutionary insights into 3D genome organization and epigenetic landscape of Vigna mungo.</title>
        <authorList>
            <person name="Junaid A."/>
            <person name="Singh B."/>
            <person name="Bhatia S."/>
        </authorList>
    </citation>
    <scope>NUCLEOTIDE SEQUENCE [LARGE SCALE GENOMIC DNA]</scope>
    <source>
        <strain evidence="1">Urdbean</strain>
    </source>
</reference>
<evidence type="ECO:0000313" key="2">
    <source>
        <dbReference type="Proteomes" id="UP001374535"/>
    </source>
</evidence>
<keyword evidence="2" id="KW-1185">Reference proteome</keyword>
<dbReference type="PANTHER" id="PTHR34222:SF99">
    <property type="entry name" value="PROTEIN, PUTATIVE-RELATED"/>
    <property type="match status" value="1"/>
</dbReference>
<proteinExistence type="predicted"/>
<dbReference type="Proteomes" id="UP001374535">
    <property type="component" value="Chromosome 8"/>
</dbReference>
<dbReference type="AlphaFoldDB" id="A0AAQ3MYR6"/>
<dbReference type="PANTHER" id="PTHR34222">
    <property type="entry name" value="GAG_PRE-INTEGRS DOMAIN-CONTAINING PROTEIN"/>
    <property type="match status" value="1"/>
</dbReference>
<name>A0AAQ3MYR6_VIGMU</name>
<evidence type="ECO:0000313" key="1">
    <source>
        <dbReference type="EMBL" id="WVY99547.1"/>
    </source>
</evidence>
<gene>
    <name evidence="1" type="ORF">V8G54_025617</name>
</gene>
<protein>
    <submittedName>
        <fullName evidence="1">Uncharacterized protein</fullName>
    </submittedName>
</protein>
<dbReference type="EMBL" id="CP144693">
    <property type="protein sequence ID" value="WVY99547.1"/>
    <property type="molecule type" value="Genomic_DNA"/>
</dbReference>
<organism evidence="1 2">
    <name type="scientific">Vigna mungo</name>
    <name type="common">Black gram</name>
    <name type="synonym">Phaseolus mungo</name>
    <dbReference type="NCBI Taxonomy" id="3915"/>
    <lineage>
        <taxon>Eukaryota</taxon>
        <taxon>Viridiplantae</taxon>
        <taxon>Streptophyta</taxon>
        <taxon>Embryophyta</taxon>
        <taxon>Tracheophyta</taxon>
        <taxon>Spermatophyta</taxon>
        <taxon>Magnoliopsida</taxon>
        <taxon>eudicotyledons</taxon>
        <taxon>Gunneridae</taxon>
        <taxon>Pentapetalae</taxon>
        <taxon>rosids</taxon>
        <taxon>fabids</taxon>
        <taxon>Fabales</taxon>
        <taxon>Fabaceae</taxon>
        <taxon>Papilionoideae</taxon>
        <taxon>50 kb inversion clade</taxon>
        <taxon>NPAAA clade</taxon>
        <taxon>indigoferoid/millettioid clade</taxon>
        <taxon>Phaseoleae</taxon>
        <taxon>Vigna</taxon>
    </lineage>
</organism>
<accession>A0AAQ3MYR6</accession>